<feature type="compositionally biased region" description="Basic and acidic residues" evidence="1">
    <location>
        <begin position="100"/>
        <end position="112"/>
    </location>
</feature>
<evidence type="ECO:0000313" key="3">
    <source>
        <dbReference type="EMBL" id="KAF4410134.1"/>
    </source>
</evidence>
<evidence type="ECO:0000256" key="1">
    <source>
        <dbReference type="SAM" id="MobiDB-lite"/>
    </source>
</evidence>
<feature type="compositionally biased region" description="Gly residues" evidence="1">
    <location>
        <begin position="1"/>
        <end position="13"/>
    </location>
</feature>
<organism evidence="3 4">
    <name type="scientific">Streptomyces lycii</name>
    <dbReference type="NCBI Taxonomy" id="2654337"/>
    <lineage>
        <taxon>Bacteria</taxon>
        <taxon>Bacillati</taxon>
        <taxon>Actinomycetota</taxon>
        <taxon>Actinomycetes</taxon>
        <taxon>Kitasatosporales</taxon>
        <taxon>Streptomycetaceae</taxon>
        <taxon>Streptomyces</taxon>
    </lineage>
</organism>
<reference evidence="3 4" key="1">
    <citation type="submission" date="2019-10" db="EMBL/GenBank/DDBJ databases">
        <title>Streptomyces tenebrisbrunneis sp.nov., an endogenous actinomycete isolated from of Lycium ruthenicum.</title>
        <authorList>
            <person name="Ma L."/>
        </authorList>
    </citation>
    <scope>NUCLEOTIDE SEQUENCE [LARGE SCALE GENOMIC DNA]</scope>
    <source>
        <strain evidence="3 4">TRM 66187</strain>
    </source>
</reference>
<sequence length="280" mass="28448">MSFGQGGPHGPGGSYDSSTPDWGAMADRTAARNRRRKLLMIGGGALATALVASAVAYAVVSGGGSSDNRPQGLPTAETLPDEPEQPDPSFSEVKPPPPPDPRDFISDSDKDTAPLNAGTLFPGDEITMSSRTYAKGATAGTKSCASAASGRLGPALTGNGCEQVLRATYSRDGVAVTVGVAVFDTEAAATKAKEQAAGNILSLPGDGVPAFCRTTSCRLLTNSIGRYAYFTVAGYTSGQDVTSADTKARQAGKDVADYTFNSIVNRGEAQASAAATAKAG</sequence>
<proteinExistence type="predicted"/>
<accession>A0ABQ7FR27</accession>
<evidence type="ECO:0000313" key="4">
    <source>
        <dbReference type="Proteomes" id="UP000621266"/>
    </source>
</evidence>
<dbReference type="Proteomes" id="UP000621266">
    <property type="component" value="Unassembled WGS sequence"/>
</dbReference>
<gene>
    <name evidence="3" type="ORF">GCU69_05445</name>
</gene>
<keyword evidence="2" id="KW-0472">Membrane</keyword>
<keyword evidence="4" id="KW-1185">Reference proteome</keyword>
<protein>
    <submittedName>
        <fullName evidence="3">Uncharacterized protein</fullName>
    </submittedName>
</protein>
<comment type="caution">
    <text evidence="3">The sequence shown here is derived from an EMBL/GenBank/DDBJ whole genome shotgun (WGS) entry which is preliminary data.</text>
</comment>
<dbReference type="RefSeq" id="WP_098753533.1">
    <property type="nucleotide sequence ID" value="NZ_WHPN01000121.1"/>
</dbReference>
<feature type="region of interest" description="Disordered" evidence="1">
    <location>
        <begin position="62"/>
        <end position="123"/>
    </location>
</feature>
<keyword evidence="2" id="KW-0812">Transmembrane</keyword>
<feature type="transmembrane region" description="Helical" evidence="2">
    <location>
        <begin position="38"/>
        <end position="60"/>
    </location>
</feature>
<feature type="region of interest" description="Disordered" evidence="1">
    <location>
        <begin position="1"/>
        <end position="21"/>
    </location>
</feature>
<evidence type="ECO:0000256" key="2">
    <source>
        <dbReference type="SAM" id="Phobius"/>
    </source>
</evidence>
<keyword evidence="2" id="KW-1133">Transmembrane helix</keyword>
<name>A0ABQ7FR27_9ACTN</name>
<dbReference type="EMBL" id="WHPN01000121">
    <property type="protein sequence ID" value="KAF4410134.1"/>
    <property type="molecule type" value="Genomic_DNA"/>
</dbReference>